<dbReference type="Proteomes" id="UP000676336">
    <property type="component" value="Unassembled WGS sequence"/>
</dbReference>
<proteinExistence type="predicted"/>
<dbReference type="AlphaFoldDB" id="A0A8S3D4L2"/>
<dbReference type="Proteomes" id="UP000681720">
    <property type="component" value="Unassembled WGS sequence"/>
</dbReference>
<comment type="caution">
    <text evidence="2">The sequence shown here is derived from an EMBL/GenBank/DDBJ whole genome shotgun (WGS) entry which is preliminary data.</text>
</comment>
<evidence type="ECO:0000313" key="1">
    <source>
        <dbReference type="EMBL" id="CAF4709237.1"/>
    </source>
</evidence>
<feature type="non-terminal residue" evidence="2">
    <location>
        <position position="1"/>
    </location>
</feature>
<evidence type="ECO:0000313" key="3">
    <source>
        <dbReference type="Proteomes" id="UP000676336"/>
    </source>
</evidence>
<organism evidence="2 3">
    <name type="scientific">Rotaria magnacalcarata</name>
    <dbReference type="NCBI Taxonomy" id="392030"/>
    <lineage>
        <taxon>Eukaryota</taxon>
        <taxon>Metazoa</taxon>
        <taxon>Spiralia</taxon>
        <taxon>Gnathifera</taxon>
        <taxon>Rotifera</taxon>
        <taxon>Eurotatoria</taxon>
        <taxon>Bdelloidea</taxon>
        <taxon>Philodinida</taxon>
        <taxon>Philodinidae</taxon>
        <taxon>Rotaria</taxon>
    </lineage>
</organism>
<evidence type="ECO:0000313" key="2">
    <source>
        <dbReference type="EMBL" id="CAF4968211.1"/>
    </source>
</evidence>
<gene>
    <name evidence="1" type="ORF">GIL414_LOCUS43380</name>
    <name evidence="2" type="ORF">SMN809_LOCUS55013</name>
</gene>
<sequence length="76" mass="8678">YIQQSNFILLETNDNDLMALPTSSVQSIRGASLKTTYQRKIFKNCLSIDYINQSESSDVGLMKYLTYGITWAPSYK</sequence>
<protein>
    <submittedName>
        <fullName evidence="2">Uncharacterized protein</fullName>
    </submittedName>
</protein>
<dbReference type="EMBL" id="CAJOBI010193239">
    <property type="protein sequence ID" value="CAF4968211.1"/>
    <property type="molecule type" value="Genomic_DNA"/>
</dbReference>
<accession>A0A8S3D4L2</accession>
<name>A0A8S3D4L2_9BILA</name>
<dbReference type="EMBL" id="CAJOBJ010128149">
    <property type="protein sequence ID" value="CAF4709237.1"/>
    <property type="molecule type" value="Genomic_DNA"/>
</dbReference>
<reference evidence="2" key="1">
    <citation type="submission" date="2021-02" db="EMBL/GenBank/DDBJ databases">
        <authorList>
            <person name="Nowell W R."/>
        </authorList>
    </citation>
    <scope>NUCLEOTIDE SEQUENCE</scope>
</reference>